<dbReference type="Proteomes" id="UP000218231">
    <property type="component" value="Unassembled WGS sequence"/>
</dbReference>
<keyword evidence="3" id="KW-1185">Reference proteome</keyword>
<comment type="caution">
    <text evidence="2">The sequence shown here is derived from an EMBL/GenBank/DDBJ whole genome shotgun (WGS) entry which is preliminary data.</text>
</comment>
<evidence type="ECO:0000313" key="3">
    <source>
        <dbReference type="Proteomes" id="UP000218231"/>
    </source>
</evidence>
<name>A0A2A2K3J5_9BILA</name>
<evidence type="ECO:0000313" key="2">
    <source>
        <dbReference type="EMBL" id="PAV68450.1"/>
    </source>
</evidence>
<feature type="compositionally biased region" description="Basic residues" evidence="1">
    <location>
        <begin position="116"/>
        <end position="125"/>
    </location>
</feature>
<dbReference type="AlphaFoldDB" id="A0A2A2K3J5"/>
<organism evidence="2 3">
    <name type="scientific">Diploscapter pachys</name>
    <dbReference type="NCBI Taxonomy" id="2018661"/>
    <lineage>
        <taxon>Eukaryota</taxon>
        <taxon>Metazoa</taxon>
        <taxon>Ecdysozoa</taxon>
        <taxon>Nematoda</taxon>
        <taxon>Chromadorea</taxon>
        <taxon>Rhabditida</taxon>
        <taxon>Rhabditina</taxon>
        <taxon>Rhabditomorpha</taxon>
        <taxon>Rhabditoidea</taxon>
        <taxon>Rhabditidae</taxon>
        <taxon>Diploscapter</taxon>
    </lineage>
</organism>
<gene>
    <name evidence="2" type="ORF">WR25_05110</name>
</gene>
<feature type="region of interest" description="Disordered" evidence="1">
    <location>
        <begin position="116"/>
        <end position="155"/>
    </location>
</feature>
<proteinExistence type="predicted"/>
<evidence type="ECO:0000256" key="1">
    <source>
        <dbReference type="SAM" id="MobiDB-lite"/>
    </source>
</evidence>
<sequence length="155" mass="17062">MLRRLPRVIDPQQSPLIDTTQQRLHPAHYPLGPRRVEVLTKPRILAAQGKDQAAQLDGLVAADQSLEATGNVQQHVFHRRAFGILEHQRPLPKVIHHVASCIVTRPAGRRRAAAHRLRPGGRAAHRAASGAGGSTTTGWRLRRQLPRRGAGALRT</sequence>
<reference evidence="2 3" key="1">
    <citation type="journal article" date="2017" name="Curr. Biol.">
        <title>Genome architecture and evolution of a unichromosomal asexual nematode.</title>
        <authorList>
            <person name="Fradin H."/>
            <person name="Zegar C."/>
            <person name="Gutwein M."/>
            <person name="Lucas J."/>
            <person name="Kovtun M."/>
            <person name="Corcoran D."/>
            <person name="Baugh L.R."/>
            <person name="Kiontke K."/>
            <person name="Gunsalus K."/>
            <person name="Fitch D.H."/>
            <person name="Piano F."/>
        </authorList>
    </citation>
    <scope>NUCLEOTIDE SEQUENCE [LARGE SCALE GENOMIC DNA]</scope>
    <source>
        <strain evidence="2">PF1309</strain>
    </source>
</reference>
<accession>A0A2A2K3J5</accession>
<dbReference type="EMBL" id="LIAE01009761">
    <property type="protein sequence ID" value="PAV68450.1"/>
    <property type="molecule type" value="Genomic_DNA"/>
</dbReference>
<protein>
    <submittedName>
        <fullName evidence="2">Uncharacterized protein</fullName>
    </submittedName>
</protein>